<evidence type="ECO:0000313" key="3">
    <source>
        <dbReference type="Proteomes" id="UP000315215"/>
    </source>
</evidence>
<dbReference type="EMBL" id="CP041666">
    <property type="protein sequence ID" value="QDP41518.1"/>
    <property type="molecule type" value="Genomic_DNA"/>
</dbReference>
<evidence type="ECO:0000256" key="1">
    <source>
        <dbReference type="SAM" id="Phobius"/>
    </source>
</evidence>
<keyword evidence="1" id="KW-0472">Membrane</keyword>
<dbReference type="Proteomes" id="UP000315215">
    <property type="component" value="Chromosome"/>
</dbReference>
<keyword evidence="3" id="KW-1185">Reference proteome</keyword>
<name>A0A516KJE6_9BACI</name>
<evidence type="ECO:0008006" key="4">
    <source>
        <dbReference type="Google" id="ProtNLM"/>
    </source>
</evidence>
<dbReference type="AlphaFoldDB" id="A0A516KJE6"/>
<accession>A0A516KJE6</accession>
<keyword evidence="1" id="KW-0812">Transmembrane</keyword>
<protein>
    <recommendedName>
        <fullName evidence="4">DUF2892 domain-containing protein</fullName>
    </recommendedName>
</protein>
<evidence type="ECO:0000313" key="2">
    <source>
        <dbReference type="EMBL" id="QDP41518.1"/>
    </source>
</evidence>
<organism evidence="2 3">
    <name type="scientific">Radiobacillus deserti</name>
    <dbReference type="NCBI Taxonomy" id="2594883"/>
    <lineage>
        <taxon>Bacteria</taxon>
        <taxon>Bacillati</taxon>
        <taxon>Bacillota</taxon>
        <taxon>Bacilli</taxon>
        <taxon>Bacillales</taxon>
        <taxon>Bacillaceae</taxon>
        <taxon>Radiobacillus</taxon>
    </lineage>
</organism>
<feature type="transmembrane region" description="Helical" evidence="1">
    <location>
        <begin position="41"/>
        <end position="60"/>
    </location>
</feature>
<dbReference type="RefSeq" id="WP_143896141.1">
    <property type="nucleotide sequence ID" value="NZ_CP041666.1"/>
</dbReference>
<reference evidence="2 3" key="1">
    <citation type="submission" date="2019-07" db="EMBL/GenBank/DDBJ databases">
        <authorList>
            <person name="Li J."/>
        </authorList>
    </citation>
    <scope>NUCLEOTIDE SEQUENCE [LARGE SCALE GENOMIC DNA]</scope>
    <source>
        <strain evidence="2 3">TKL69</strain>
    </source>
</reference>
<feature type="transmembrane region" description="Helical" evidence="1">
    <location>
        <begin position="14"/>
        <end position="35"/>
    </location>
</feature>
<gene>
    <name evidence="2" type="ORF">FN924_15865</name>
</gene>
<keyword evidence="1" id="KW-1133">Transmembrane helix</keyword>
<dbReference type="KEGG" id="aqt:FN924_15865"/>
<sequence>MLNQSEEGYRKFKVVYHSIILLFGLTLIITYIFGARQMDRGLLFLVLGIVFTLESVFGLCKNLNKVQSL</sequence>
<proteinExistence type="predicted"/>